<protein>
    <submittedName>
        <fullName evidence="1">Uncharacterized protein</fullName>
    </submittedName>
</protein>
<comment type="caution">
    <text evidence="1">The sequence shown here is derived from an EMBL/GenBank/DDBJ whole genome shotgun (WGS) entry which is preliminary data.</text>
</comment>
<evidence type="ECO:0000313" key="1">
    <source>
        <dbReference type="EMBL" id="GCD64155.1"/>
    </source>
</evidence>
<dbReference type="Proteomes" id="UP000287385">
    <property type="component" value="Unassembled WGS sequence"/>
</dbReference>
<proteinExistence type="predicted"/>
<gene>
    <name evidence="1" type="ORF">NBRC3278_3248</name>
</gene>
<sequence>MGRFGTIIIAAGIAGIVTQAACLTLAGNPITDSQQAERIRKIYSNEITPTPSDYRLLRQDINRALAAYPEVPSDKLLHTHTIQADVESRVPCSMNTSGNSYGEQIGTACYLDGPETEWFVRDEFPKRATAQQTKAFLAEKKASQDIENKMHSQIAWVHSSPTYALEVECLKSVCTVTESPQEMNNSLVYTFPFIPSEWTQYPITMDQIRSLPSFGKSSRKEVAGNNKVEISNSLDADDHGQAF</sequence>
<dbReference type="EMBL" id="BDEV01000159">
    <property type="protein sequence ID" value="GCD64155.1"/>
    <property type="molecule type" value="Genomic_DNA"/>
</dbReference>
<evidence type="ECO:0000313" key="2">
    <source>
        <dbReference type="Proteomes" id="UP000287385"/>
    </source>
</evidence>
<dbReference type="RefSeq" id="WP_124297913.1">
    <property type="nucleotide sequence ID" value="NZ_BDEV01000159.1"/>
</dbReference>
<name>A0A401X8B7_ACEPA</name>
<dbReference type="AlphaFoldDB" id="A0A401X8B7"/>
<reference evidence="1 2" key="1">
    <citation type="submission" date="2016-06" db="EMBL/GenBank/DDBJ databases">
        <title>Acetobacter pasteurianus NBRC 3278 whole genome sequencing project.</title>
        <authorList>
            <person name="Matsutani M."/>
            <person name="Shiwa Y."/>
            <person name="Okamoto-Kainuma A."/>
            <person name="Ishikawa M."/>
            <person name="Koizumi Y."/>
            <person name="Yoshikawa H."/>
            <person name="Yakushi T."/>
            <person name="Matsushita K."/>
        </authorList>
    </citation>
    <scope>NUCLEOTIDE SEQUENCE [LARGE SCALE GENOMIC DNA]</scope>
    <source>
        <strain evidence="1 2">NBRC 3278</strain>
    </source>
</reference>
<organism evidence="1 2">
    <name type="scientific">Acetobacter pasteurianus NBRC 3278</name>
    <dbReference type="NCBI Taxonomy" id="1226660"/>
    <lineage>
        <taxon>Bacteria</taxon>
        <taxon>Pseudomonadati</taxon>
        <taxon>Pseudomonadota</taxon>
        <taxon>Alphaproteobacteria</taxon>
        <taxon>Acetobacterales</taxon>
        <taxon>Acetobacteraceae</taxon>
        <taxon>Acetobacter</taxon>
    </lineage>
</organism>
<keyword evidence="2" id="KW-1185">Reference proteome</keyword>
<accession>A0A401X8B7</accession>